<organism evidence="3 4">
    <name type="scientific">Quercus suber</name>
    <name type="common">Cork oak</name>
    <dbReference type="NCBI Taxonomy" id="58331"/>
    <lineage>
        <taxon>Eukaryota</taxon>
        <taxon>Viridiplantae</taxon>
        <taxon>Streptophyta</taxon>
        <taxon>Embryophyta</taxon>
        <taxon>Tracheophyta</taxon>
        <taxon>Spermatophyta</taxon>
        <taxon>Magnoliopsida</taxon>
        <taxon>eudicotyledons</taxon>
        <taxon>Gunneridae</taxon>
        <taxon>Pentapetalae</taxon>
        <taxon>rosids</taxon>
        <taxon>fabids</taxon>
        <taxon>Fagales</taxon>
        <taxon>Fagaceae</taxon>
        <taxon>Quercus</taxon>
    </lineage>
</organism>
<dbReference type="PANTHER" id="PTHR31286">
    <property type="entry name" value="GLYCINE-RICH CELL WALL STRUCTURAL PROTEIN 1.8-LIKE"/>
    <property type="match status" value="1"/>
</dbReference>
<dbReference type="InterPro" id="IPR025558">
    <property type="entry name" value="DUF4283"/>
</dbReference>
<gene>
    <name evidence="3" type="ORF">CFP56_022527</name>
</gene>
<dbReference type="EMBL" id="PKMF04000354">
    <property type="protein sequence ID" value="KAK7836389.1"/>
    <property type="molecule type" value="Genomic_DNA"/>
</dbReference>
<name>A0AAW0KAN9_QUESU</name>
<feature type="domain" description="DUF4283" evidence="1">
    <location>
        <begin position="34"/>
        <end position="106"/>
    </location>
</feature>
<feature type="domain" description="Zinc knuckle CX2CX4HX4C" evidence="2">
    <location>
        <begin position="160"/>
        <end position="207"/>
    </location>
</feature>
<reference evidence="3 4" key="1">
    <citation type="journal article" date="2018" name="Sci. Data">
        <title>The draft genome sequence of cork oak.</title>
        <authorList>
            <person name="Ramos A.M."/>
            <person name="Usie A."/>
            <person name="Barbosa P."/>
            <person name="Barros P.M."/>
            <person name="Capote T."/>
            <person name="Chaves I."/>
            <person name="Simoes F."/>
            <person name="Abreu I."/>
            <person name="Carrasquinho I."/>
            <person name="Faro C."/>
            <person name="Guimaraes J.B."/>
            <person name="Mendonca D."/>
            <person name="Nobrega F."/>
            <person name="Rodrigues L."/>
            <person name="Saibo N.J.M."/>
            <person name="Varela M.C."/>
            <person name="Egas C."/>
            <person name="Matos J."/>
            <person name="Miguel C.M."/>
            <person name="Oliveira M.M."/>
            <person name="Ricardo C.P."/>
            <person name="Goncalves S."/>
        </authorList>
    </citation>
    <scope>NUCLEOTIDE SEQUENCE [LARGE SCALE GENOMIC DNA]</scope>
    <source>
        <strain evidence="4">cv. HL8</strain>
    </source>
</reference>
<sequence>MESLEGLWKKLSLLDEEETGIACPKKAEPDTFTLAAKFLTKRVVNVESVARTFRPLWRSKKDVQIKDMGDNILFFNFEDECDLDRVIEYEPWTYDKHLVVFEKVTANVPLSSLAFQFTTFWIQIHELPVQCLNQETRDAIGSSLGTPLLMTDTESEGVRIDITKPLNRVRKVWSDESVIRCAILKYERLPNFCYWCGLVSHDDRYCERWLRSKGSLKKSDQNFGDWMRAEIDITT</sequence>
<dbReference type="InterPro" id="IPR040256">
    <property type="entry name" value="At4g02000-like"/>
</dbReference>
<dbReference type="Pfam" id="PF14392">
    <property type="entry name" value="zf-CCHC_4"/>
    <property type="match status" value="1"/>
</dbReference>
<dbReference type="AlphaFoldDB" id="A0AAW0KAN9"/>
<dbReference type="Pfam" id="PF14111">
    <property type="entry name" value="DUF4283"/>
    <property type="match status" value="1"/>
</dbReference>
<dbReference type="InterPro" id="IPR025836">
    <property type="entry name" value="Zn_knuckle_CX2CX4HX4C"/>
</dbReference>
<evidence type="ECO:0000259" key="2">
    <source>
        <dbReference type="Pfam" id="PF14392"/>
    </source>
</evidence>
<protein>
    <recommendedName>
        <fullName evidence="5">DUF4283 domain-containing protein</fullName>
    </recommendedName>
</protein>
<evidence type="ECO:0000313" key="3">
    <source>
        <dbReference type="EMBL" id="KAK7836389.1"/>
    </source>
</evidence>
<evidence type="ECO:0000259" key="1">
    <source>
        <dbReference type="Pfam" id="PF14111"/>
    </source>
</evidence>
<comment type="caution">
    <text evidence="3">The sequence shown here is derived from an EMBL/GenBank/DDBJ whole genome shotgun (WGS) entry which is preliminary data.</text>
</comment>
<accession>A0AAW0KAN9</accession>
<evidence type="ECO:0000313" key="4">
    <source>
        <dbReference type="Proteomes" id="UP000237347"/>
    </source>
</evidence>
<dbReference type="Proteomes" id="UP000237347">
    <property type="component" value="Unassembled WGS sequence"/>
</dbReference>
<proteinExistence type="predicted"/>
<keyword evidence="4" id="KW-1185">Reference proteome</keyword>
<dbReference type="PANTHER" id="PTHR31286:SF167">
    <property type="entry name" value="OS09G0268800 PROTEIN"/>
    <property type="match status" value="1"/>
</dbReference>
<evidence type="ECO:0008006" key="5">
    <source>
        <dbReference type="Google" id="ProtNLM"/>
    </source>
</evidence>